<keyword evidence="5" id="KW-1185">Reference proteome</keyword>
<dbReference type="EMBL" id="BAABIC010000010">
    <property type="protein sequence ID" value="GAA4693608.1"/>
    <property type="molecule type" value="Genomic_DNA"/>
</dbReference>
<dbReference type="Gene3D" id="3.40.630.30">
    <property type="match status" value="1"/>
</dbReference>
<evidence type="ECO:0000313" key="5">
    <source>
        <dbReference type="Proteomes" id="UP001500325"/>
    </source>
</evidence>
<dbReference type="PROSITE" id="PS51186">
    <property type="entry name" value="GNAT"/>
    <property type="match status" value="1"/>
</dbReference>
<dbReference type="InterPro" id="IPR050832">
    <property type="entry name" value="Bact_Acetyltransf"/>
</dbReference>
<dbReference type="RefSeq" id="WP_345381486.1">
    <property type="nucleotide sequence ID" value="NZ_BAABIC010000010.1"/>
</dbReference>
<feature type="domain" description="N-acetyltransferase" evidence="3">
    <location>
        <begin position="10"/>
        <end position="166"/>
    </location>
</feature>
<dbReference type="CDD" id="cd04301">
    <property type="entry name" value="NAT_SF"/>
    <property type="match status" value="1"/>
</dbReference>
<dbReference type="PANTHER" id="PTHR43877">
    <property type="entry name" value="AMINOALKYLPHOSPHONATE N-ACETYLTRANSFERASE-RELATED-RELATED"/>
    <property type="match status" value="1"/>
</dbReference>
<reference evidence="5" key="1">
    <citation type="journal article" date="2019" name="Int. J. Syst. Evol. Microbiol.">
        <title>The Global Catalogue of Microorganisms (GCM) 10K type strain sequencing project: providing services to taxonomists for standard genome sequencing and annotation.</title>
        <authorList>
            <consortium name="The Broad Institute Genomics Platform"/>
            <consortium name="The Broad Institute Genome Sequencing Center for Infectious Disease"/>
            <person name="Wu L."/>
            <person name="Ma J."/>
        </authorList>
    </citation>
    <scope>NUCLEOTIDE SEQUENCE [LARGE SCALE GENOMIC DNA]</scope>
    <source>
        <strain evidence="5">JCM 18055</strain>
    </source>
</reference>
<name>A0ABP8WQZ2_9PSEU</name>
<keyword evidence="1" id="KW-0808">Transferase</keyword>
<accession>A0ABP8WQZ2</accession>
<dbReference type="SUPFAM" id="SSF55729">
    <property type="entry name" value="Acyl-CoA N-acyltransferases (Nat)"/>
    <property type="match status" value="1"/>
</dbReference>
<dbReference type="InterPro" id="IPR016181">
    <property type="entry name" value="Acyl_CoA_acyltransferase"/>
</dbReference>
<evidence type="ECO:0000259" key="3">
    <source>
        <dbReference type="PROSITE" id="PS51186"/>
    </source>
</evidence>
<dbReference type="InterPro" id="IPR000182">
    <property type="entry name" value="GNAT_dom"/>
</dbReference>
<organism evidence="4 5">
    <name type="scientific">Pseudonocardia yuanmonensis</name>
    <dbReference type="NCBI Taxonomy" id="1095914"/>
    <lineage>
        <taxon>Bacteria</taxon>
        <taxon>Bacillati</taxon>
        <taxon>Actinomycetota</taxon>
        <taxon>Actinomycetes</taxon>
        <taxon>Pseudonocardiales</taxon>
        <taxon>Pseudonocardiaceae</taxon>
        <taxon>Pseudonocardia</taxon>
    </lineage>
</organism>
<dbReference type="Proteomes" id="UP001500325">
    <property type="component" value="Unassembled WGS sequence"/>
</dbReference>
<evidence type="ECO:0000313" key="4">
    <source>
        <dbReference type="EMBL" id="GAA4693608.1"/>
    </source>
</evidence>
<dbReference type="PANTHER" id="PTHR43877:SF2">
    <property type="entry name" value="AMINOALKYLPHOSPHONATE N-ACETYLTRANSFERASE-RELATED"/>
    <property type="match status" value="1"/>
</dbReference>
<protein>
    <submittedName>
        <fullName evidence="4">GNAT family N-acetyltransferase</fullName>
    </submittedName>
</protein>
<dbReference type="Pfam" id="PF00583">
    <property type="entry name" value="Acetyltransf_1"/>
    <property type="match status" value="1"/>
</dbReference>
<keyword evidence="2" id="KW-0012">Acyltransferase</keyword>
<sequence length="166" mass="17932">MPRDTVPLDLRATPFDHPDAQRLIAAVQQVYVERYGGTDATHTDPAEFAAPHGLFLVGYAAGTPVAAGGWRVRDAEPADPVVRDGDAEIKRMYVVPEARGRSHARAVLAAIERSAAAPGRRRMILETGTRQPEALALYRSSGYVPIPGFGVYRDEPGSRCLAKIIA</sequence>
<evidence type="ECO:0000256" key="2">
    <source>
        <dbReference type="ARBA" id="ARBA00023315"/>
    </source>
</evidence>
<proteinExistence type="predicted"/>
<evidence type="ECO:0000256" key="1">
    <source>
        <dbReference type="ARBA" id="ARBA00022679"/>
    </source>
</evidence>
<gene>
    <name evidence="4" type="ORF">GCM10023215_33730</name>
</gene>
<comment type="caution">
    <text evidence="4">The sequence shown here is derived from an EMBL/GenBank/DDBJ whole genome shotgun (WGS) entry which is preliminary data.</text>
</comment>